<protein>
    <recommendedName>
        <fullName evidence="3">C2H2-type domain-containing protein</fullName>
    </recommendedName>
</protein>
<dbReference type="OrthoDB" id="2647604at2759"/>
<feature type="compositionally biased region" description="Basic residues" evidence="2">
    <location>
        <begin position="335"/>
        <end position="346"/>
    </location>
</feature>
<gene>
    <name evidence="4" type="ORF">CVT26_012379</name>
</gene>
<keyword evidence="1" id="KW-0862">Zinc</keyword>
<dbReference type="Gene3D" id="3.30.160.60">
    <property type="entry name" value="Classic Zinc Finger"/>
    <property type="match status" value="1"/>
</dbReference>
<dbReference type="GO" id="GO:0008270">
    <property type="term" value="F:zinc ion binding"/>
    <property type="evidence" value="ECO:0007669"/>
    <property type="project" value="UniProtKB-KW"/>
</dbReference>
<evidence type="ECO:0000256" key="1">
    <source>
        <dbReference type="PROSITE-ProRule" id="PRU00042"/>
    </source>
</evidence>
<feature type="region of interest" description="Disordered" evidence="2">
    <location>
        <begin position="322"/>
        <end position="346"/>
    </location>
</feature>
<dbReference type="AlphaFoldDB" id="A0A409WAL4"/>
<dbReference type="Pfam" id="PF00096">
    <property type="entry name" value="zf-C2H2"/>
    <property type="match status" value="1"/>
</dbReference>
<dbReference type="STRING" id="231916.A0A409WAL4"/>
<evidence type="ECO:0000313" key="5">
    <source>
        <dbReference type="Proteomes" id="UP000284706"/>
    </source>
</evidence>
<dbReference type="InParanoid" id="A0A409WAL4"/>
<comment type="caution">
    <text evidence="4">The sequence shown here is derived from an EMBL/GenBank/DDBJ whole genome shotgun (WGS) entry which is preliminary data.</text>
</comment>
<accession>A0A409WAL4</accession>
<dbReference type="Proteomes" id="UP000284706">
    <property type="component" value="Unassembled WGS sequence"/>
</dbReference>
<reference evidence="4 5" key="1">
    <citation type="journal article" date="2018" name="Evol. Lett.">
        <title>Horizontal gene cluster transfer increased hallucinogenic mushroom diversity.</title>
        <authorList>
            <person name="Reynolds H.T."/>
            <person name="Vijayakumar V."/>
            <person name="Gluck-Thaler E."/>
            <person name="Korotkin H.B."/>
            <person name="Matheny P.B."/>
            <person name="Slot J.C."/>
        </authorList>
    </citation>
    <scope>NUCLEOTIDE SEQUENCE [LARGE SCALE GENOMIC DNA]</scope>
    <source>
        <strain evidence="4 5">SRW20</strain>
    </source>
</reference>
<evidence type="ECO:0000256" key="2">
    <source>
        <dbReference type="SAM" id="MobiDB-lite"/>
    </source>
</evidence>
<proteinExistence type="predicted"/>
<sequence length="346" mass="38338">MDTFGLNSHFEEPRYHESSARYQVNVPRDLQYEAFEGDATYAARIPLSPYYGQLEASARIYEPATHANQNFQVNYAPPSNSFAAAAYAQGGMRSSYPGGTVDYPPYPLRYGTQMRESSPFMVGGQQQWTYDAVNAQLQDHYYGNYASMPPTPPSASASDVNEFQTANTSKRCSTPHSTPYIDYDFEHPLQMTQRLLDFESSSALAGSIAATTSAPSDVKAMAIPPASHDDEVYTCLYNGCNRTFSSAHDASRHLSLPQPMGHGIRRGKNKSPPKDCLWFDCTERLQGSAFFRHVESHLEIGTPCSSCGKVFARAETLTSHIEVEHGGDAQPGPKCSRKRNARHEPY</sequence>
<dbReference type="InterPro" id="IPR013087">
    <property type="entry name" value="Znf_C2H2_type"/>
</dbReference>
<name>A0A409WAL4_9AGAR</name>
<organism evidence="4 5">
    <name type="scientific">Gymnopilus dilepis</name>
    <dbReference type="NCBI Taxonomy" id="231916"/>
    <lineage>
        <taxon>Eukaryota</taxon>
        <taxon>Fungi</taxon>
        <taxon>Dikarya</taxon>
        <taxon>Basidiomycota</taxon>
        <taxon>Agaricomycotina</taxon>
        <taxon>Agaricomycetes</taxon>
        <taxon>Agaricomycetidae</taxon>
        <taxon>Agaricales</taxon>
        <taxon>Agaricineae</taxon>
        <taxon>Hymenogastraceae</taxon>
        <taxon>Gymnopilus</taxon>
    </lineage>
</organism>
<keyword evidence="1" id="KW-0863">Zinc-finger</keyword>
<evidence type="ECO:0000313" key="4">
    <source>
        <dbReference type="EMBL" id="PPQ75556.1"/>
    </source>
</evidence>
<evidence type="ECO:0000259" key="3">
    <source>
        <dbReference type="PROSITE" id="PS50157"/>
    </source>
</evidence>
<dbReference type="PROSITE" id="PS50157">
    <property type="entry name" value="ZINC_FINGER_C2H2_2"/>
    <property type="match status" value="1"/>
</dbReference>
<keyword evidence="1" id="KW-0479">Metal-binding</keyword>
<dbReference type="SMART" id="SM00355">
    <property type="entry name" value="ZnF_C2H2"/>
    <property type="match status" value="3"/>
</dbReference>
<dbReference type="PROSITE" id="PS00028">
    <property type="entry name" value="ZINC_FINGER_C2H2_1"/>
    <property type="match status" value="1"/>
</dbReference>
<keyword evidence="5" id="KW-1185">Reference proteome</keyword>
<feature type="domain" description="C2H2-type" evidence="3">
    <location>
        <begin position="302"/>
        <end position="330"/>
    </location>
</feature>
<dbReference type="EMBL" id="NHYE01005249">
    <property type="protein sequence ID" value="PPQ75556.1"/>
    <property type="molecule type" value="Genomic_DNA"/>
</dbReference>